<feature type="compositionally biased region" description="Pro residues" evidence="8">
    <location>
        <begin position="668"/>
        <end position="683"/>
    </location>
</feature>
<sequence length="742" mass="79030">MMLFFSFQIHAAGFSNPTPIQAQTWPVALQNRDIVAIAKTGSGKTLGYLIPAFIHLRRCHNNPMLGPTVLVLAPTRELASQIQEEVVKFGQSSRVSCTCLYGGASKGPQLRELERGADIVVATPGRLNDILEMKKISLHQVSLLVLDEADRMLDMGFEPQIRKIVDEIPNTRQTLMYTATWPKEVTKIAGDLLRDPVQVNIGSIDELVANKSITQYVEVVPPMDKQRRLEQILRDQERGSKIIIFCSTKKMCDQLARGIGRNFNALSIHGDKSQAERDNVLNQFRTGRAPILVATDVAARGLDIKDIRVVINYDFPTGIEDYVHRIGRTGRAGATGVSYTFFSEQDWKHAGDLVKLLQGANQHVPPQLRDMAARSASGGPRNQAAGMSRWDGPGGSRFEPGAGGFVGYGGVREGPGGFGGREGPGGFGVRESPAMFGGPGGFGLREGSGGHEGPGGFGGREGPGSFGGRKGPGGFVGRDGPGSSGFGGRGERGSGGFGSRGGASPGGFGGRGGRGDSPGFGGRGRGDFSGFGGRGRGDFSGGRGGRGRGFGGPRDRFVSDGRGRYDNRRGFGDKGRDRSYSRSPDRGRSRGYDRRSDGRSISRSRSRSRSWSRSRSRSRSWSRSRSRSSSRSRSRSNSRDHGAAPERRPRARSGFDVLPPAPGAAGPAPAPAPVPGPAAPPVPAIAAQQSLADTSSMSPMSPGGVVQPAAAPLLANLCRGLMLHSPVFLQAKIFQAQQFNRP</sequence>
<dbReference type="InterPro" id="IPR001650">
    <property type="entry name" value="Helicase_C-like"/>
</dbReference>
<evidence type="ECO:0000256" key="2">
    <source>
        <dbReference type="ARBA" id="ARBA00022741"/>
    </source>
</evidence>
<feature type="compositionally biased region" description="Basic and acidic residues" evidence="8">
    <location>
        <begin position="637"/>
        <end position="648"/>
    </location>
</feature>
<organism evidence="11">
    <name type="scientific">Zea mays</name>
    <name type="common">Maize</name>
    <dbReference type="NCBI Taxonomy" id="4577"/>
    <lineage>
        <taxon>Eukaryota</taxon>
        <taxon>Viridiplantae</taxon>
        <taxon>Streptophyta</taxon>
        <taxon>Embryophyta</taxon>
        <taxon>Tracheophyta</taxon>
        <taxon>Spermatophyta</taxon>
        <taxon>Magnoliopsida</taxon>
        <taxon>Liliopsida</taxon>
        <taxon>Poales</taxon>
        <taxon>Poaceae</taxon>
        <taxon>PACMAD clade</taxon>
        <taxon>Panicoideae</taxon>
        <taxon>Andropogonodae</taxon>
        <taxon>Andropogoneae</taxon>
        <taxon>Tripsacinae</taxon>
        <taxon>Zea</taxon>
    </lineage>
</organism>
<evidence type="ECO:0000313" key="11">
    <source>
        <dbReference type="EMBL" id="AQK48300.1"/>
    </source>
</evidence>
<protein>
    <recommendedName>
        <fullName evidence="1">RNA helicase</fullName>
        <ecNumber evidence="1">3.6.4.13</ecNumber>
    </recommendedName>
</protein>
<dbReference type="InterPro" id="IPR027417">
    <property type="entry name" value="P-loop_NTPase"/>
</dbReference>
<dbReference type="GO" id="GO:0003723">
    <property type="term" value="F:RNA binding"/>
    <property type="evidence" value="ECO:0007669"/>
    <property type="project" value="UniProtKB-KW"/>
</dbReference>
<feature type="domain" description="Helicase ATP-binding" evidence="9">
    <location>
        <begin position="25"/>
        <end position="199"/>
    </location>
</feature>
<dbReference type="PROSITE" id="PS00039">
    <property type="entry name" value="DEAD_ATP_HELICASE"/>
    <property type="match status" value="1"/>
</dbReference>
<evidence type="ECO:0000259" key="10">
    <source>
        <dbReference type="PROSITE" id="PS51194"/>
    </source>
</evidence>
<comment type="similarity">
    <text evidence="7">Belongs to the DEAD box helicase family.</text>
</comment>
<keyword evidence="4 7" id="KW-0347">Helicase</keyword>
<dbReference type="ExpressionAtlas" id="A0A1D6PN71">
    <property type="expression patterns" value="baseline and differential"/>
</dbReference>
<dbReference type="PROSITE" id="PS51194">
    <property type="entry name" value="HELICASE_CTER"/>
    <property type="match status" value="1"/>
</dbReference>
<dbReference type="GO" id="GO:0005524">
    <property type="term" value="F:ATP binding"/>
    <property type="evidence" value="ECO:0007669"/>
    <property type="project" value="UniProtKB-KW"/>
</dbReference>
<feature type="compositionally biased region" description="Gly residues" evidence="8">
    <location>
        <begin position="416"/>
        <end position="428"/>
    </location>
</feature>
<dbReference type="Gene3D" id="3.40.50.300">
    <property type="entry name" value="P-loop containing nucleotide triphosphate hydrolases"/>
    <property type="match status" value="2"/>
</dbReference>
<dbReference type="EMBL" id="CM000780">
    <property type="protein sequence ID" value="AQK48300.1"/>
    <property type="molecule type" value="Genomic_DNA"/>
</dbReference>
<evidence type="ECO:0000256" key="6">
    <source>
        <dbReference type="ARBA" id="ARBA00022884"/>
    </source>
</evidence>
<keyword evidence="3 7" id="KW-0378">Hydrolase</keyword>
<evidence type="ECO:0000256" key="1">
    <source>
        <dbReference type="ARBA" id="ARBA00012552"/>
    </source>
</evidence>
<dbReference type="PANTHER" id="PTHR47958">
    <property type="entry name" value="ATP-DEPENDENT RNA HELICASE DBP3"/>
    <property type="match status" value="1"/>
</dbReference>
<dbReference type="Pfam" id="PF00271">
    <property type="entry name" value="Helicase_C"/>
    <property type="match status" value="1"/>
</dbReference>
<feature type="non-terminal residue" evidence="11">
    <location>
        <position position="742"/>
    </location>
</feature>
<proteinExistence type="inferred from homology"/>
<dbReference type="AlphaFoldDB" id="A0A1D6PN71"/>
<evidence type="ECO:0000256" key="4">
    <source>
        <dbReference type="ARBA" id="ARBA00022806"/>
    </source>
</evidence>
<dbReference type="GO" id="GO:0016787">
    <property type="term" value="F:hydrolase activity"/>
    <property type="evidence" value="ECO:0007669"/>
    <property type="project" value="UniProtKB-KW"/>
</dbReference>
<dbReference type="EC" id="3.6.4.13" evidence="1"/>
<evidence type="ECO:0000256" key="7">
    <source>
        <dbReference type="RuleBase" id="RU000492"/>
    </source>
</evidence>
<feature type="compositionally biased region" description="Basic and acidic residues" evidence="8">
    <location>
        <begin position="553"/>
        <end position="600"/>
    </location>
</feature>
<reference evidence="11" key="1">
    <citation type="submission" date="2015-12" db="EMBL/GenBank/DDBJ databases">
        <title>Update maize B73 reference genome by single molecule sequencing technologies.</title>
        <authorList>
            <consortium name="Maize Genome Sequencing Project"/>
            <person name="Ware D."/>
        </authorList>
    </citation>
    <scope>NUCLEOTIDE SEQUENCE</scope>
    <source>
        <tissue evidence="11">Seedling</tissue>
    </source>
</reference>
<feature type="compositionally biased region" description="Basic residues" evidence="8">
    <location>
        <begin position="602"/>
        <end position="636"/>
    </location>
</feature>
<name>A0A1D6PN71_MAIZE</name>
<dbReference type="InterPro" id="IPR000629">
    <property type="entry name" value="RNA-helicase_DEAD-box_CS"/>
</dbReference>
<keyword evidence="6" id="KW-0694">RNA-binding</keyword>
<dbReference type="FunFam" id="3.40.50.300:FF:000008">
    <property type="entry name" value="ATP-dependent RNA helicase RhlB"/>
    <property type="match status" value="1"/>
</dbReference>
<evidence type="ECO:0000256" key="5">
    <source>
        <dbReference type="ARBA" id="ARBA00022840"/>
    </source>
</evidence>
<dbReference type="SMART" id="SM00487">
    <property type="entry name" value="DEXDc"/>
    <property type="match status" value="1"/>
</dbReference>
<dbReference type="InterPro" id="IPR014001">
    <property type="entry name" value="Helicase_ATP-bd"/>
</dbReference>
<evidence type="ECO:0000259" key="9">
    <source>
        <dbReference type="PROSITE" id="PS51192"/>
    </source>
</evidence>
<gene>
    <name evidence="11" type="ORF">ZEAMMB73_Zm00001d048632</name>
</gene>
<dbReference type="GO" id="GO:0003724">
    <property type="term" value="F:RNA helicase activity"/>
    <property type="evidence" value="ECO:0007669"/>
    <property type="project" value="UniProtKB-EC"/>
</dbReference>
<feature type="region of interest" description="Disordered" evidence="8">
    <location>
        <begin position="416"/>
        <end position="700"/>
    </location>
</feature>
<dbReference type="InterPro" id="IPR011545">
    <property type="entry name" value="DEAD/DEAH_box_helicase_dom"/>
</dbReference>
<feature type="compositionally biased region" description="Gly residues" evidence="8">
    <location>
        <begin position="437"/>
        <end position="552"/>
    </location>
</feature>
<dbReference type="SUPFAM" id="SSF52540">
    <property type="entry name" value="P-loop containing nucleoside triphosphate hydrolases"/>
    <property type="match status" value="1"/>
</dbReference>
<feature type="compositionally biased region" description="Polar residues" evidence="8">
    <location>
        <begin position="688"/>
        <end position="699"/>
    </location>
</feature>
<dbReference type="EMBL" id="CM000780">
    <property type="protein sequence ID" value="AQK48302.1"/>
    <property type="molecule type" value="Genomic_DNA"/>
</dbReference>
<feature type="domain" description="Helicase C-terminal" evidence="10">
    <location>
        <begin position="228"/>
        <end position="372"/>
    </location>
</feature>
<evidence type="ECO:0000256" key="8">
    <source>
        <dbReference type="SAM" id="MobiDB-lite"/>
    </source>
</evidence>
<dbReference type="SMART" id="SM00490">
    <property type="entry name" value="HELICc"/>
    <property type="match status" value="1"/>
</dbReference>
<dbReference type="PROSITE" id="PS51192">
    <property type="entry name" value="HELICASE_ATP_BIND_1"/>
    <property type="match status" value="1"/>
</dbReference>
<dbReference type="CDD" id="cd18787">
    <property type="entry name" value="SF2_C_DEAD"/>
    <property type="match status" value="1"/>
</dbReference>
<keyword evidence="2 7" id="KW-0547">Nucleotide-binding</keyword>
<dbReference type="Pfam" id="PF00270">
    <property type="entry name" value="DEAD"/>
    <property type="match status" value="1"/>
</dbReference>
<evidence type="ECO:0000256" key="3">
    <source>
        <dbReference type="ARBA" id="ARBA00022801"/>
    </source>
</evidence>
<accession>A0A1D6PN71</accession>
<keyword evidence="5 7" id="KW-0067">ATP-binding</keyword>